<evidence type="ECO:0000313" key="1">
    <source>
        <dbReference type="EMBL" id="MPM53269.1"/>
    </source>
</evidence>
<dbReference type="AlphaFoldDB" id="A0A645AJD2"/>
<proteinExistence type="predicted"/>
<gene>
    <name evidence="1" type="ORF">SDC9_100036</name>
</gene>
<protein>
    <submittedName>
        <fullName evidence="1">Uncharacterized protein</fullName>
    </submittedName>
</protein>
<accession>A0A645AJD2</accession>
<name>A0A645AJD2_9ZZZZ</name>
<dbReference type="EMBL" id="VSSQ01014259">
    <property type="protein sequence ID" value="MPM53269.1"/>
    <property type="molecule type" value="Genomic_DNA"/>
</dbReference>
<organism evidence="1">
    <name type="scientific">bioreactor metagenome</name>
    <dbReference type="NCBI Taxonomy" id="1076179"/>
    <lineage>
        <taxon>unclassified sequences</taxon>
        <taxon>metagenomes</taxon>
        <taxon>ecological metagenomes</taxon>
    </lineage>
</organism>
<sequence>MIQKLVAYAGKVPMGYVMDSVLAAEPIGTFNINLQNMMFGTKTPKQISQELEAMVTAIGR</sequence>
<comment type="caution">
    <text evidence="1">The sequence shown here is derived from an EMBL/GenBank/DDBJ whole genome shotgun (WGS) entry which is preliminary data.</text>
</comment>
<reference evidence="1" key="1">
    <citation type="submission" date="2019-08" db="EMBL/GenBank/DDBJ databases">
        <authorList>
            <person name="Kucharzyk K."/>
            <person name="Murdoch R.W."/>
            <person name="Higgins S."/>
            <person name="Loffler F."/>
        </authorList>
    </citation>
    <scope>NUCLEOTIDE SEQUENCE</scope>
</reference>